<sequence length="247" mass="28174">MSWLAILILILLLGLIIGGLYISRMATVKQMEAQELKARLRQRRARLSEVEELFSTLMIYDRNPELLGALKDRLVQEAEVMVDMAPKDPACQRDLEYYQGLANDIDQLGDLQNQPETPTSDRQINIIKRHFGRTMKLIRNVMNRGEMNELSGHEHLARLKRNTLMLEVEAYKLQGQRAKENQDTSTAAAYFKHAKDMLIASDIPFDGKSKQIKTISRMITGLYSSEFDPEDDKEASDNDNQSASDKA</sequence>
<gene>
    <name evidence="2" type="ORF">GCM10007392_21200</name>
</gene>
<reference evidence="2" key="1">
    <citation type="journal article" date="2014" name="Int. J. Syst. Evol. Microbiol.">
        <title>Complete genome sequence of Corynebacterium casei LMG S-19264T (=DSM 44701T), isolated from a smear-ripened cheese.</title>
        <authorList>
            <consortium name="US DOE Joint Genome Institute (JGI-PGF)"/>
            <person name="Walter F."/>
            <person name="Albersmeier A."/>
            <person name="Kalinowski J."/>
            <person name="Ruckert C."/>
        </authorList>
    </citation>
    <scope>NUCLEOTIDE SEQUENCE</scope>
    <source>
        <strain evidence="2">KCTC 22169</strain>
    </source>
</reference>
<proteinExistence type="predicted"/>
<dbReference type="AlphaFoldDB" id="A0A918K7I2"/>
<keyword evidence="3" id="KW-1185">Reference proteome</keyword>
<dbReference type="Proteomes" id="UP000626148">
    <property type="component" value="Unassembled WGS sequence"/>
</dbReference>
<organism evidence="2 3">
    <name type="scientific">Saccharospirillum salsuginis</name>
    <dbReference type="NCBI Taxonomy" id="418750"/>
    <lineage>
        <taxon>Bacteria</taxon>
        <taxon>Pseudomonadati</taxon>
        <taxon>Pseudomonadota</taxon>
        <taxon>Gammaproteobacteria</taxon>
        <taxon>Oceanospirillales</taxon>
        <taxon>Saccharospirillaceae</taxon>
        <taxon>Saccharospirillum</taxon>
    </lineage>
</organism>
<evidence type="ECO:0000256" key="1">
    <source>
        <dbReference type="SAM" id="MobiDB-lite"/>
    </source>
</evidence>
<evidence type="ECO:0000313" key="3">
    <source>
        <dbReference type="Proteomes" id="UP000626148"/>
    </source>
</evidence>
<dbReference type="EMBL" id="BMXR01000004">
    <property type="protein sequence ID" value="GGX53451.1"/>
    <property type="molecule type" value="Genomic_DNA"/>
</dbReference>
<feature type="compositionally biased region" description="Polar residues" evidence="1">
    <location>
        <begin position="238"/>
        <end position="247"/>
    </location>
</feature>
<accession>A0A918K7I2</accession>
<evidence type="ECO:0000313" key="2">
    <source>
        <dbReference type="EMBL" id="GGX53451.1"/>
    </source>
</evidence>
<reference evidence="2" key="2">
    <citation type="submission" date="2020-09" db="EMBL/GenBank/DDBJ databases">
        <authorList>
            <person name="Sun Q."/>
            <person name="Kim S."/>
        </authorList>
    </citation>
    <scope>NUCLEOTIDE SEQUENCE</scope>
    <source>
        <strain evidence="2">KCTC 22169</strain>
    </source>
</reference>
<dbReference type="RefSeq" id="WP_189608499.1">
    <property type="nucleotide sequence ID" value="NZ_BMXR01000004.1"/>
</dbReference>
<feature type="region of interest" description="Disordered" evidence="1">
    <location>
        <begin position="226"/>
        <end position="247"/>
    </location>
</feature>
<protein>
    <submittedName>
        <fullName evidence="2">Uncharacterized protein</fullName>
    </submittedName>
</protein>
<name>A0A918K7I2_9GAMM</name>
<comment type="caution">
    <text evidence="2">The sequence shown here is derived from an EMBL/GenBank/DDBJ whole genome shotgun (WGS) entry which is preliminary data.</text>
</comment>